<proteinExistence type="predicted"/>
<dbReference type="eggNOG" id="KOG1169">
    <property type="taxonomic scope" value="Eukaryota"/>
</dbReference>
<dbReference type="SUPFAM" id="SSF111331">
    <property type="entry name" value="NAD kinase/diacylglycerol kinase-like"/>
    <property type="match status" value="1"/>
</dbReference>
<dbReference type="Proteomes" id="UP000001876">
    <property type="component" value="Unassembled WGS sequence"/>
</dbReference>
<name>C1N9Q7_MICPC</name>
<dbReference type="KEGG" id="mpp:MICPUCDRAFT_54586"/>
<evidence type="ECO:0000256" key="5">
    <source>
        <dbReference type="ARBA" id="ARBA00022840"/>
    </source>
</evidence>
<keyword evidence="3" id="KW-0479">Metal-binding</keyword>
<dbReference type="Gene3D" id="2.60.200.40">
    <property type="match status" value="1"/>
</dbReference>
<protein>
    <submittedName>
        <fullName evidence="8">Predicted protein</fullName>
    </submittedName>
</protein>
<evidence type="ECO:0000313" key="9">
    <source>
        <dbReference type="Proteomes" id="UP000001876"/>
    </source>
</evidence>
<keyword evidence="2" id="KW-0547">Nucleotide-binding</keyword>
<dbReference type="STRING" id="564608.C1N9Q7"/>
<dbReference type="InterPro" id="IPR000756">
    <property type="entry name" value="Diacylglycerol_kin_accessory"/>
</dbReference>
<dbReference type="GeneID" id="9690218"/>
<sequence>MRDATPSRLDRWGVTIDTIAKGPFCELEKGNPAGPLFGSRDAGAVFGFTPEESEFSPLVAHKAACASREASYEPSVNANGDADGKPSGEVIFHNYLGIGVDAAAALRFSRLRDHSPFLFVSALTNKLLYGVLGAEDVLTRSCGDLHRKDFLLTPAYTCFSPPTPPLASLSIPTRPPSTPFNSASDAFQLSPQVTLVADGEEIALPRDAEGVILLNINSYAGGVKMWERGPRFRLGEGASEGGWWEEWWRGLRGDGGGMVMGPDADGGEKDASAGGDVLPTTNNISPRQKKQQQQRHHGEFGDSAADDGRLDVVVVRGALHLGQLNLGVSTPARLCQAKRVTLKVDRPMPMHVDGQPWEQEGPCEITVGLKASGGLDRHPYEYVGRSRVVLVPLRRSASRRVDAAAR</sequence>
<dbReference type="GO" id="GO:0007200">
    <property type="term" value="P:phospholipase C-activating G protein-coupled receptor signaling pathway"/>
    <property type="evidence" value="ECO:0007669"/>
    <property type="project" value="InterPro"/>
</dbReference>
<accession>C1N9Q7</accession>
<keyword evidence="1" id="KW-0808">Transferase</keyword>
<evidence type="ECO:0000256" key="2">
    <source>
        <dbReference type="ARBA" id="ARBA00022741"/>
    </source>
</evidence>
<evidence type="ECO:0000313" key="8">
    <source>
        <dbReference type="EMBL" id="EEH51111.1"/>
    </source>
</evidence>
<dbReference type="InterPro" id="IPR037607">
    <property type="entry name" value="DGK"/>
</dbReference>
<dbReference type="OrthoDB" id="242257at2759"/>
<dbReference type="RefSeq" id="XP_003064777.1">
    <property type="nucleotide sequence ID" value="XM_003064731.1"/>
</dbReference>
<dbReference type="GO" id="GO:0005524">
    <property type="term" value="F:ATP binding"/>
    <property type="evidence" value="ECO:0007669"/>
    <property type="project" value="UniProtKB-KW"/>
</dbReference>
<dbReference type="PANTHER" id="PTHR11255:SF54">
    <property type="entry name" value="DIACYLGLYCEROL KINASE THETA"/>
    <property type="match status" value="1"/>
</dbReference>
<keyword evidence="9" id="KW-1185">Reference proteome</keyword>
<evidence type="ECO:0000256" key="6">
    <source>
        <dbReference type="SAM" id="MobiDB-lite"/>
    </source>
</evidence>
<dbReference type="GO" id="GO:0008270">
    <property type="term" value="F:zinc ion binding"/>
    <property type="evidence" value="ECO:0007669"/>
    <property type="project" value="UniProtKB-KW"/>
</dbReference>
<dbReference type="Pfam" id="PF00609">
    <property type="entry name" value="DAGK_acc"/>
    <property type="match status" value="2"/>
</dbReference>
<evidence type="ECO:0000256" key="1">
    <source>
        <dbReference type="ARBA" id="ARBA00022679"/>
    </source>
</evidence>
<dbReference type="EMBL" id="GG663752">
    <property type="protein sequence ID" value="EEH51111.1"/>
    <property type="molecule type" value="Genomic_DNA"/>
</dbReference>
<dbReference type="GO" id="GO:0004143">
    <property type="term" value="F:ATP-dependent diacylglycerol kinase activity"/>
    <property type="evidence" value="ECO:0007669"/>
    <property type="project" value="InterPro"/>
</dbReference>
<feature type="domain" description="Diacylglycerol kinase accessory" evidence="7">
    <location>
        <begin position="91"/>
        <end position="356"/>
    </location>
</feature>
<reference evidence="8 9" key="1">
    <citation type="journal article" date="2009" name="Science">
        <title>Green evolution and dynamic adaptations revealed by genomes of the marine picoeukaryotes Micromonas.</title>
        <authorList>
            <person name="Worden A.Z."/>
            <person name="Lee J.H."/>
            <person name="Mock T."/>
            <person name="Rouze P."/>
            <person name="Simmons M.P."/>
            <person name="Aerts A.L."/>
            <person name="Allen A.E."/>
            <person name="Cuvelier M.L."/>
            <person name="Derelle E."/>
            <person name="Everett M.V."/>
            <person name="Foulon E."/>
            <person name="Grimwood J."/>
            <person name="Gundlach H."/>
            <person name="Henrissat B."/>
            <person name="Napoli C."/>
            <person name="McDonald S.M."/>
            <person name="Parker M.S."/>
            <person name="Rombauts S."/>
            <person name="Salamov A."/>
            <person name="Von Dassow P."/>
            <person name="Badger J.H."/>
            <person name="Coutinho P.M."/>
            <person name="Demir E."/>
            <person name="Dubchak I."/>
            <person name="Gentemann C."/>
            <person name="Eikrem W."/>
            <person name="Gready J.E."/>
            <person name="John U."/>
            <person name="Lanier W."/>
            <person name="Lindquist E.A."/>
            <person name="Lucas S."/>
            <person name="Mayer K.F."/>
            <person name="Moreau H."/>
            <person name="Not F."/>
            <person name="Otillar R."/>
            <person name="Panaud O."/>
            <person name="Pangilinan J."/>
            <person name="Paulsen I."/>
            <person name="Piegu B."/>
            <person name="Poliakov A."/>
            <person name="Robbens S."/>
            <person name="Schmutz J."/>
            <person name="Toulza E."/>
            <person name="Wyss T."/>
            <person name="Zelensky A."/>
            <person name="Zhou K."/>
            <person name="Armbrust E.V."/>
            <person name="Bhattacharya D."/>
            <person name="Goodenough U.W."/>
            <person name="Van de Peer Y."/>
            <person name="Grigoriev I.V."/>
        </authorList>
    </citation>
    <scope>NUCLEOTIDE SEQUENCE [LARGE SCALE GENOMIC DNA]</scope>
    <source>
        <strain evidence="8 9">CCMP1545</strain>
    </source>
</reference>
<gene>
    <name evidence="8" type="ORF">MICPUCDRAFT_54586</name>
</gene>
<keyword evidence="3" id="KW-0863">Zinc-finger</keyword>
<organism evidence="9">
    <name type="scientific">Micromonas pusilla (strain CCMP1545)</name>
    <name type="common">Picoplanktonic green alga</name>
    <dbReference type="NCBI Taxonomy" id="564608"/>
    <lineage>
        <taxon>Eukaryota</taxon>
        <taxon>Viridiplantae</taxon>
        <taxon>Chlorophyta</taxon>
        <taxon>Mamiellophyceae</taxon>
        <taxon>Mamiellales</taxon>
        <taxon>Mamiellaceae</taxon>
        <taxon>Micromonas</taxon>
    </lineage>
</organism>
<keyword evidence="3" id="KW-0862">Zinc</keyword>
<keyword evidence="5" id="KW-0067">ATP-binding</keyword>
<dbReference type="PANTHER" id="PTHR11255">
    <property type="entry name" value="DIACYLGLYCEROL KINASE"/>
    <property type="match status" value="1"/>
</dbReference>
<dbReference type="InterPro" id="IPR016064">
    <property type="entry name" value="NAD/diacylglycerol_kinase_sf"/>
</dbReference>
<dbReference type="GO" id="GO:0016020">
    <property type="term" value="C:membrane"/>
    <property type="evidence" value="ECO:0007669"/>
    <property type="project" value="UniProtKB-SubCell"/>
</dbReference>
<evidence type="ECO:0000256" key="3">
    <source>
        <dbReference type="ARBA" id="ARBA00022771"/>
    </source>
</evidence>
<evidence type="ECO:0000256" key="4">
    <source>
        <dbReference type="ARBA" id="ARBA00022777"/>
    </source>
</evidence>
<feature type="region of interest" description="Disordered" evidence="6">
    <location>
        <begin position="261"/>
        <end position="304"/>
    </location>
</feature>
<keyword evidence="4" id="KW-0418">Kinase</keyword>
<dbReference type="SMART" id="SM00045">
    <property type="entry name" value="DAGKa"/>
    <property type="match status" value="1"/>
</dbReference>
<evidence type="ECO:0000259" key="7">
    <source>
        <dbReference type="SMART" id="SM00045"/>
    </source>
</evidence>
<dbReference type="AlphaFoldDB" id="C1N9Q7"/>